<feature type="region of interest" description="Disordered" evidence="1">
    <location>
        <begin position="23"/>
        <end position="47"/>
    </location>
</feature>
<sequence length="255" mass="28442">MARLDPSNFLQRQSHFVHQPHTSTFVPASLPSPGSAASSRPSSSFSNSQYFVQPTNLSQSITTHQQSEHSSTPSHIYDTAQSYLSNFTDSTEIIRADAPTVSVPPVRLGCAAHSSLSSRSIWRLPLLIPPSGDSFRSSFLAYQRDSTRGYSSSVDRCAWQQVYVRSTHPKVVQEFNAGINKVRDKELSGQLSVLEAVIEMVQCELIQNRRIAVRELVAQIPGRWCSSYSTSRWIIWITASVTDSRPLRSSSWSSY</sequence>
<evidence type="ECO:0000313" key="2">
    <source>
        <dbReference type="EMBL" id="CAH2009757.1"/>
    </source>
</evidence>
<dbReference type="Proteomes" id="UP001152888">
    <property type="component" value="Unassembled WGS sequence"/>
</dbReference>
<dbReference type="EMBL" id="CAKOFQ010007913">
    <property type="protein sequence ID" value="CAH2009757.1"/>
    <property type="molecule type" value="Genomic_DNA"/>
</dbReference>
<gene>
    <name evidence="2" type="ORF">ACAOBT_LOCUS31099</name>
</gene>
<reference evidence="2" key="1">
    <citation type="submission" date="2022-03" db="EMBL/GenBank/DDBJ databases">
        <authorList>
            <person name="Sayadi A."/>
        </authorList>
    </citation>
    <scope>NUCLEOTIDE SEQUENCE</scope>
</reference>
<proteinExistence type="predicted"/>
<protein>
    <submittedName>
        <fullName evidence="2">Uncharacterized protein</fullName>
    </submittedName>
</protein>
<comment type="caution">
    <text evidence="2">The sequence shown here is derived from an EMBL/GenBank/DDBJ whole genome shotgun (WGS) entry which is preliminary data.</text>
</comment>
<evidence type="ECO:0000256" key="1">
    <source>
        <dbReference type="SAM" id="MobiDB-lite"/>
    </source>
</evidence>
<organism evidence="2 3">
    <name type="scientific">Acanthoscelides obtectus</name>
    <name type="common">Bean weevil</name>
    <name type="synonym">Bruchus obtectus</name>
    <dbReference type="NCBI Taxonomy" id="200917"/>
    <lineage>
        <taxon>Eukaryota</taxon>
        <taxon>Metazoa</taxon>
        <taxon>Ecdysozoa</taxon>
        <taxon>Arthropoda</taxon>
        <taxon>Hexapoda</taxon>
        <taxon>Insecta</taxon>
        <taxon>Pterygota</taxon>
        <taxon>Neoptera</taxon>
        <taxon>Endopterygota</taxon>
        <taxon>Coleoptera</taxon>
        <taxon>Polyphaga</taxon>
        <taxon>Cucujiformia</taxon>
        <taxon>Chrysomeloidea</taxon>
        <taxon>Chrysomelidae</taxon>
        <taxon>Bruchinae</taxon>
        <taxon>Bruchini</taxon>
        <taxon>Acanthoscelides</taxon>
    </lineage>
</organism>
<feature type="compositionally biased region" description="Low complexity" evidence="1">
    <location>
        <begin position="27"/>
        <end position="47"/>
    </location>
</feature>
<name>A0A9P0MB09_ACAOB</name>
<keyword evidence="3" id="KW-1185">Reference proteome</keyword>
<evidence type="ECO:0000313" key="3">
    <source>
        <dbReference type="Proteomes" id="UP001152888"/>
    </source>
</evidence>
<accession>A0A9P0MB09</accession>
<dbReference type="AlphaFoldDB" id="A0A9P0MB09"/>